<name>A0A6P7GMF9_DIAVI</name>
<evidence type="ECO:0000313" key="2">
    <source>
        <dbReference type="RefSeq" id="XP_028146368.1"/>
    </source>
</evidence>
<proteinExistence type="predicted"/>
<dbReference type="AlphaFoldDB" id="A0A6P7GMF9"/>
<gene>
    <name evidence="2" type="primary">LOC114339887</name>
</gene>
<dbReference type="InParanoid" id="A0A6P7GMF9"/>
<sequence>MRQDQIAQAIALHNPERSILCIEGMLAVPRTKISDALQRFQETGSYSLKTKGDKHRVRSVSSTSITSRADIDCYKALTRRLADVHGTIFSPNTVRRRLSKEYAEGLENFIYNVNYLLQFSLVLEV</sequence>
<accession>A0A6P7GMF9</accession>
<reference evidence="2" key="1">
    <citation type="submission" date="2025-08" db="UniProtKB">
        <authorList>
            <consortium name="RefSeq"/>
        </authorList>
    </citation>
    <scope>IDENTIFICATION</scope>
    <source>
        <tissue evidence="2">Whole insect</tissue>
    </source>
</reference>
<dbReference type="RefSeq" id="XP_028146368.1">
    <property type="nucleotide sequence ID" value="XM_028290567.1"/>
</dbReference>
<evidence type="ECO:0000256" key="1">
    <source>
        <dbReference type="ARBA" id="ARBA00004123"/>
    </source>
</evidence>
<dbReference type="InterPro" id="IPR009057">
    <property type="entry name" value="Homeodomain-like_sf"/>
</dbReference>
<comment type="subcellular location">
    <subcellularLocation>
        <location evidence="1">Nucleus</location>
    </subcellularLocation>
</comment>
<dbReference type="GO" id="GO:0005634">
    <property type="term" value="C:nucleus"/>
    <property type="evidence" value="ECO:0007669"/>
    <property type="project" value="UniProtKB-SubCell"/>
</dbReference>
<organism evidence="2">
    <name type="scientific">Diabrotica virgifera virgifera</name>
    <name type="common">western corn rootworm</name>
    <dbReference type="NCBI Taxonomy" id="50390"/>
    <lineage>
        <taxon>Eukaryota</taxon>
        <taxon>Metazoa</taxon>
        <taxon>Ecdysozoa</taxon>
        <taxon>Arthropoda</taxon>
        <taxon>Hexapoda</taxon>
        <taxon>Insecta</taxon>
        <taxon>Pterygota</taxon>
        <taxon>Neoptera</taxon>
        <taxon>Endopterygota</taxon>
        <taxon>Coleoptera</taxon>
        <taxon>Polyphaga</taxon>
        <taxon>Cucujiformia</taxon>
        <taxon>Chrysomeloidea</taxon>
        <taxon>Chrysomelidae</taxon>
        <taxon>Galerucinae</taxon>
        <taxon>Diabroticina</taxon>
        <taxon>Diabroticites</taxon>
        <taxon>Diabrotica</taxon>
    </lineage>
</organism>
<dbReference type="SUPFAM" id="SSF46689">
    <property type="entry name" value="Homeodomain-like"/>
    <property type="match status" value="1"/>
</dbReference>
<protein>
    <submittedName>
        <fullName evidence="2">Uncharacterized protein LOC114339887</fullName>
    </submittedName>
</protein>